<proteinExistence type="predicted"/>
<dbReference type="EMBL" id="JBFTWV010000188">
    <property type="protein sequence ID" value="KAL2784222.1"/>
    <property type="molecule type" value="Genomic_DNA"/>
</dbReference>
<evidence type="ECO:0000256" key="1">
    <source>
        <dbReference type="SAM" id="MobiDB-lite"/>
    </source>
</evidence>
<gene>
    <name evidence="2" type="ORF">BJX66DRAFT_90922</name>
</gene>
<keyword evidence="3" id="KW-1185">Reference proteome</keyword>
<reference evidence="2 3" key="1">
    <citation type="submission" date="2024-07" db="EMBL/GenBank/DDBJ databases">
        <title>Section-level genome sequencing and comparative genomics of Aspergillus sections Usti and Cavernicolus.</title>
        <authorList>
            <consortium name="Lawrence Berkeley National Laboratory"/>
            <person name="Nybo J.L."/>
            <person name="Vesth T.C."/>
            <person name="Theobald S."/>
            <person name="Frisvad J.C."/>
            <person name="Larsen T.O."/>
            <person name="Kjaerboelling I."/>
            <person name="Rothschild-Mancinelli K."/>
            <person name="Lyhne E.K."/>
            <person name="Kogle M.E."/>
            <person name="Barry K."/>
            <person name="Clum A."/>
            <person name="Na H."/>
            <person name="Ledsgaard L."/>
            <person name="Lin J."/>
            <person name="Lipzen A."/>
            <person name="Kuo A."/>
            <person name="Riley R."/>
            <person name="Mondo S."/>
            <person name="Labutti K."/>
            <person name="Haridas S."/>
            <person name="Pangalinan J."/>
            <person name="Salamov A.A."/>
            <person name="Simmons B.A."/>
            <person name="Magnuson J.K."/>
            <person name="Chen J."/>
            <person name="Drula E."/>
            <person name="Henrissat B."/>
            <person name="Wiebenga A."/>
            <person name="Lubbers R.J."/>
            <person name="Gomes A.C."/>
            <person name="Makela M.R."/>
            <person name="Stajich J."/>
            <person name="Grigoriev I.V."/>
            <person name="Mortensen U.H."/>
            <person name="De Vries R.P."/>
            <person name="Baker S.E."/>
            <person name="Andersen M.R."/>
        </authorList>
    </citation>
    <scope>NUCLEOTIDE SEQUENCE [LARGE SCALE GENOMIC DNA]</scope>
    <source>
        <strain evidence="2 3">CBS 209.92</strain>
    </source>
</reference>
<comment type="caution">
    <text evidence="2">The sequence shown here is derived from an EMBL/GenBank/DDBJ whole genome shotgun (WGS) entry which is preliminary data.</text>
</comment>
<name>A0ABR4FLX0_9EURO</name>
<dbReference type="Proteomes" id="UP001610563">
    <property type="component" value="Unassembled WGS sequence"/>
</dbReference>
<organism evidence="2 3">
    <name type="scientific">Aspergillus keveii</name>
    <dbReference type="NCBI Taxonomy" id="714993"/>
    <lineage>
        <taxon>Eukaryota</taxon>
        <taxon>Fungi</taxon>
        <taxon>Dikarya</taxon>
        <taxon>Ascomycota</taxon>
        <taxon>Pezizomycotina</taxon>
        <taxon>Eurotiomycetes</taxon>
        <taxon>Eurotiomycetidae</taxon>
        <taxon>Eurotiales</taxon>
        <taxon>Aspergillaceae</taxon>
        <taxon>Aspergillus</taxon>
        <taxon>Aspergillus subgen. Nidulantes</taxon>
    </lineage>
</organism>
<sequence length="72" mass="8183">MADFLRRKEVLEADIIALQEPWRNPSKDNTHHPAKATHNLNSTRLRGETLRTGEDRSKMEEALGEHGGSKAY</sequence>
<feature type="compositionally biased region" description="Basic and acidic residues" evidence="1">
    <location>
        <begin position="45"/>
        <end position="72"/>
    </location>
</feature>
<feature type="region of interest" description="Disordered" evidence="1">
    <location>
        <begin position="22"/>
        <end position="72"/>
    </location>
</feature>
<accession>A0ABR4FLX0</accession>
<evidence type="ECO:0000313" key="3">
    <source>
        <dbReference type="Proteomes" id="UP001610563"/>
    </source>
</evidence>
<protein>
    <submittedName>
        <fullName evidence="2">Uncharacterized protein</fullName>
    </submittedName>
</protein>
<evidence type="ECO:0000313" key="2">
    <source>
        <dbReference type="EMBL" id="KAL2784222.1"/>
    </source>
</evidence>